<dbReference type="EMBL" id="DS480512">
    <property type="protein sequence ID" value="EDO14775.1"/>
    <property type="molecule type" value="Genomic_DNA"/>
</dbReference>
<reference evidence="6 7" key="1">
    <citation type="journal article" date="2007" name="Proc. Natl. Acad. Sci. U.S.A.">
        <title>Independent sorting-out of thousands of duplicated gene pairs in two yeast species descended from a whole-genome duplication.</title>
        <authorList>
            <person name="Scannell D.R."/>
            <person name="Frank A.C."/>
            <person name="Conant G.C."/>
            <person name="Byrne K.P."/>
            <person name="Woolfit M."/>
            <person name="Wolfe K.H."/>
        </authorList>
    </citation>
    <scope>NUCLEOTIDE SEQUENCE [LARGE SCALE GENOMIC DNA]</scope>
    <source>
        <strain evidence="7">ATCC 22028 / DSM 70294 / BCRC 21397 / CBS 2163 / NBRC 10782 / NRRL Y-8283 / UCD 57-17</strain>
    </source>
</reference>
<dbReference type="GO" id="GO:0010181">
    <property type="term" value="F:FMN binding"/>
    <property type="evidence" value="ECO:0007669"/>
    <property type="project" value="InterPro"/>
</dbReference>
<dbReference type="InterPro" id="IPR013785">
    <property type="entry name" value="Aldolase_TIM"/>
</dbReference>
<dbReference type="AlphaFoldDB" id="A7TSH6"/>
<gene>
    <name evidence="6" type="ORF">Kpol_370p3</name>
</gene>
<feature type="domain" description="NADH:flavin oxidoreductase/NADH oxidase N-terminal" evidence="5">
    <location>
        <begin position="16"/>
        <end position="367"/>
    </location>
</feature>
<dbReference type="Gene3D" id="3.20.20.70">
    <property type="entry name" value="Aldolase class I"/>
    <property type="match status" value="1"/>
</dbReference>
<dbReference type="eggNOG" id="KOG0134">
    <property type="taxonomic scope" value="Eukaryota"/>
</dbReference>
<organism evidence="7">
    <name type="scientific">Vanderwaltozyma polyspora (strain ATCC 22028 / DSM 70294 / BCRC 21397 / CBS 2163 / NBRC 10782 / NRRL Y-8283 / UCD 57-17)</name>
    <name type="common">Kluyveromyces polysporus</name>
    <dbReference type="NCBI Taxonomy" id="436907"/>
    <lineage>
        <taxon>Eukaryota</taxon>
        <taxon>Fungi</taxon>
        <taxon>Dikarya</taxon>
        <taxon>Ascomycota</taxon>
        <taxon>Saccharomycotina</taxon>
        <taxon>Saccharomycetes</taxon>
        <taxon>Saccharomycetales</taxon>
        <taxon>Saccharomycetaceae</taxon>
        <taxon>Vanderwaltozyma</taxon>
    </lineage>
</organism>
<dbReference type="GeneID" id="5542800"/>
<comment type="similarity">
    <text evidence="2">Belongs to the NADH:flavin oxidoreductase/NADH oxidase family.</text>
</comment>
<dbReference type="InterPro" id="IPR001155">
    <property type="entry name" value="OxRdtase_FMN_N"/>
</dbReference>
<evidence type="ECO:0000256" key="4">
    <source>
        <dbReference type="ARBA" id="ARBA00023002"/>
    </source>
</evidence>
<dbReference type="InParanoid" id="A7TSH6"/>
<protein>
    <recommendedName>
        <fullName evidence="5">NADH:flavin oxidoreductase/NADH oxidase N-terminal domain-containing protein</fullName>
    </recommendedName>
</protein>
<dbReference type="Pfam" id="PF00724">
    <property type="entry name" value="Oxidored_FMN"/>
    <property type="match status" value="1"/>
</dbReference>
<dbReference type="OMA" id="YMANAVN"/>
<evidence type="ECO:0000256" key="2">
    <source>
        <dbReference type="ARBA" id="ARBA00005979"/>
    </source>
</evidence>
<comment type="cofactor">
    <cofactor evidence="1">
        <name>FMN</name>
        <dbReference type="ChEBI" id="CHEBI:58210"/>
    </cofactor>
</comment>
<evidence type="ECO:0000313" key="6">
    <source>
        <dbReference type="EMBL" id="EDO14775.1"/>
    </source>
</evidence>
<dbReference type="PANTHER" id="PTHR22893:SF91">
    <property type="entry name" value="NADPH DEHYDROGENASE 2-RELATED"/>
    <property type="match status" value="1"/>
</dbReference>
<evidence type="ECO:0000256" key="3">
    <source>
        <dbReference type="ARBA" id="ARBA00022643"/>
    </source>
</evidence>
<dbReference type="OrthoDB" id="276546at2759"/>
<dbReference type="GO" id="GO:0006915">
    <property type="term" value="P:apoptotic process"/>
    <property type="evidence" value="ECO:0007669"/>
    <property type="project" value="UniProtKB-ARBA"/>
</dbReference>
<evidence type="ECO:0000259" key="5">
    <source>
        <dbReference type="Pfam" id="PF00724"/>
    </source>
</evidence>
<keyword evidence="4" id="KW-0560">Oxidoreductase</keyword>
<dbReference type="Proteomes" id="UP000000267">
    <property type="component" value="Unassembled WGS sequence"/>
</dbReference>
<dbReference type="PANTHER" id="PTHR22893">
    <property type="entry name" value="NADH OXIDOREDUCTASE-RELATED"/>
    <property type="match status" value="1"/>
</dbReference>
<evidence type="ECO:0000313" key="7">
    <source>
        <dbReference type="Proteomes" id="UP000000267"/>
    </source>
</evidence>
<dbReference type="GO" id="GO:0003959">
    <property type="term" value="F:NADPH dehydrogenase activity"/>
    <property type="evidence" value="ECO:0007669"/>
    <property type="project" value="TreeGrafter"/>
</dbReference>
<keyword evidence="3" id="KW-0288">FMN</keyword>
<dbReference type="KEGG" id="vpo:Kpol_370p3"/>
<dbReference type="RefSeq" id="XP_001642633.1">
    <property type="nucleotide sequence ID" value="XM_001642583.1"/>
</dbReference>
<keyword evidence="7" id="KW-1185">Reference proteome</keyword>
<dbReference type="InterPro" id="IPR045247">
    <property type="entry name" value="Oye-like"/>
</dbReference>
<dbReference type="FunFam" id="3.20.20.70:FF:000138">
    <property type="entry name" value="NADPH dehydrogenase 1"/>
    <property type="match status" value="1"/>
</dbReference>
<dbReference type="SUPFAM" id="SSF51395">
    <property type="entry name" value="FMN-linked oxidoreductases"/>
    <property type="match status" value="1"/>
</dbReference>
<proteinExistence type="inferred from homology"/>
<dbReference type="CDD" id="cd02933">
    <property type="entry name" value="OYE_like_FMN"/>
    <property type="match status" value="1"/>
</dbReference>
<dbReference type="STRING" id="436907.A7TSH6"/>
<dbReference type="HOGENOM" id="CLU_012153_0_0_1"/>
<keyword evidence="3" id="KW-0285">Flavoprotein</keyword>
<name>A7TSH6_VANPO</name>
<sequence length="400" mass="45080">MPFVKDFKPVALGDTNLFKPIKVGNMELKHRIVMPPLTRMRASYPGNVPTDLMVEYYDQRSRREGTFIVAEGVFPSAQSGGYDNAPGAWSKEQLDQWKKIFDVVHKNKSFMFPQVWVLGRLGFPDSLARDGLRYDSASDDVYLDEEYETKAKSSGNRQHGITKSEIQQYIKDYVQGSKNLVEAGADGVEIHSANGYLLNQFLDPVSNKRTDEYGGSIENRARFTLEVVDALIEAVGPERVGIRLSPYGKYGTMSGDRDPTLLATYAYVAGEIEKRAKNGKRIAYIHLMEPRVANGSFDESLEEFTDNTNEFIYSIWKGPVIRSGTLVMSPLHAKAIANSNNRTLLAHGRYFIANPDLVTRIEKGLPINKYDRSTFYAPSSEGYTDYPTYEEALKLGWDKE</sequence>
<dbReference type="PhylomeDB" id="A7TSH6"/>
<evidence type="ECO:0000256" key="1">
    <source>
        <dbReference type="ARBA" id="ARBA00001917"/>
    </source>
</evidence>
<accession>A7TSH6</accession>